<protein>
    <submittedName>
        <fullName evidence="1">Putative MetA-pathway of phenol degradation</fullName>
    </submittedName>
</protein>
<sequence>MRMITLRPNSVLILVTLVVILTSNTLYAQMQSRREVYDSLLVGDRITPAVSSVMMPKSYTEVILSNILLTTNSYFTVDRVLLDISQRYSYLFNTLQVTHGISSSGRFNVGLDLSYRTGRQDIDPESSPLKVIGNSDEGLIQYERALTSVGIRARYIPFGGNANFVIQNTFTIPFSTSSSDNIFLGDNRYAFNTQLLYNHLLGRKVFLFGQLDVLVRFKNDYANTEITSPVNVYASYLLNKHLFPFALIGMSNNWDRDFDHMSQSFTYGVGLQYQFTSMFTINTFYNDIFAGENSNRWKGFNLGIRAVL</sequence>
<name>A0A1T5IJ48_9BACT</name>
<proteinExistence type="predicted"/>
<evidence type="ECO:0000313" key="1">
    <source>
        <dbReference type="EMBL" id="SKC39149.1"/>
    </source>
</evidence>
<dbReference type="SUPFAM" id="SSF56925">
    <property type="entry name" value="OMPA-like"/>
    <property type="match status" value="1"/>
</dbReference>
<dbReference type="STRING" id="688867.SAMN05660236_0096"/>
<dbReference type="InterPro" id="IPR011250">
    <property type="entry name" value="OMP/PagP_B-barrel"/>
</dbReference>
<reference evidence="1 2" key="1">
    <citation type="submission" date="2017-02" db="EMBL/GenBank/DDBJ databases">
        <authorList>
            <person name="Peterson S.W."/>
        </authorList>
    </citation>
    <scope>NUCLEOTIDE SEQUENCE [LARGE SCALE GENOMIC DNA]</scope>
    <source>
        <strain evidence="1 2">DSM 25262</strain>
    </source>
</reference>
<dbReference type="AlphaFoldDB" id="A0A1T5IJ48"/>
<dbReference type="Proteomes" id="UP000190961">
    <property type="component" value="Unassembled WGS sequence"/>
</dbReference>
<gene>
    <name evidence="1" type="ORF">SAMN05660236_0096</name>
</gene>
<keyword evidence="2" id="KW-1185">Reference proteome</keyword>
<accession>A0A1T5IJ48</accession>
<dbReference type="EMBL" id="FUZU01000001">
    <property type="protein sequence ID" value="SKC39149.1"/>
    <property type="molecule type" value="Genomic_DNA"/>
</dbReference>
<dbReference type="InterPro" id="IPR025737">
    <property type="entry name" value="FApF"/>
</dbReference>
<organism evidence="1 2">
    <name type="scientific">Ohtaekwangia koreensis</name>
    <dbReference type="NCBI Taxonomy" id="688867"/>
    <lineage>
        <taxon>Bacteria</taxon>
        <taxon>Pseudomonadati</taxon>
        <taxon>Bacteroidota</taxon>
        <taxon>Cytophagia</taxon>
        <taxon>Cytophagales</taxon>
        <taxon>Fulvivirgaceae</taxon>
        <taxon>Ohtaekwangia</taxon>
    </lineage>
</organism>
<dbReference type="OrthoDB" id="937501at2"/>
<dbReference type="Pfam" id="PF13557">
    <property type="entry name" value="Phenol_MetA_deg"/>
    <property type="match status" value="1"/>
</dbReference>
<evidence type="ECO:0000313" key="2">
    <source>
        <dbReference type="Proteomes" id="UP000190961"/>
    </source>
</evidence>